<evidence type="ECO:0000313" key="2">
    <source>
        <dbReference type="Proteomes" id="UP000449846"/>
    </source>
</evidence>
<evidence type="ECO:0000313" key="1">
    <source>
        <dbReference type="EMBL" id="MTH58833.1"/>
    </source>
</evidence>
<dbReference type="Proteomes" id="UP000449846">
    <property type="component" value="Unassembled WGS sequence"/>
</dbReference>
<organism evidence="1 2">
    <name type="scientific">Paracoccus litorisediminis</name>
    <dbReference type="NCBI Taxonomy" id="2006130"/>
    <lineage>
        <taxon>Bacteria</taxon>
        <taxon>Pseudomonadati</taxon>
        <taxon>Pseudomonadota</taxon>
        <taxon>Alphaproteobacteria</taxon>
        <taxon>Rhodobacterales</taxon>
        <taxon>Paracoccaceae</taxon>
        <taxon>Paracoccus</taxon>
    </lineage>
</organism>
<protein>
    <recommendedName>
        <fullName evidence="3">Sulfotransferase family protein</fullName>
    </recommendedName>
</protein>
<dbReference type="EMBL" id="WMIG01000002">
    <property type="protein sequence ID" value="MTH58833.1"/>
    <property type="molecule type" value="Genomic_DNA"/>
</dbReference>
<dbReference type="SUPFAM" id="SSF52540">
    <property type="entry name" value="P-loop containing nucleoside triphosphate hydrolases"/>
    <property type="match status" value="1"/>
</dbReference>
<reference evidence="1 2" key="1">
    <citation type="submission" date="2019-11" db="EMBL/GenBank/DDBJ databases">
        <authorList>
            <person name="Dong K."/>
        </authorList>
    </citation>
    <scope>NUCLEOTIDE SEQUENCE [LARGE SCALE GENOMIC DNA]</scope>
    <source>
        <strain evidence="1 2">NBRC 112902</strain>
    </source>
</reference>
<comment type="caution">
    <text evidence="1">The sequence shown here is derived from an EMBL/GenBank/DDBJ whole genome shotgun (WGS) entry which is preliminary data.</text>
</comment>
<accession>A0A844HG31</accession>
<dbReference type="AlphaFoldDB" id="A0A844HG31"/>
<dbReference type="OrthoDB" id="8481769at2"/>
<name>A0A844HG31_9RHOB</name>
<dbReference type="RefSeq" id="WP_155038774.1">
    <property type="nucleotide sequence ID" value="NZ_JBHGCD010000039.1"/>
</dbReference>
<keyword evidence="2" id="KW-1185">Reference proteome</keyword>
<gene>
    <name evidence="1" type="ORF">GL300_06360</name>
</gene>
<dbReference type="InterPro" id="IPR027417">
    <property type="entry name" value="P-loop_NTPase"/>
</dbReference>
<evidence type="ECO:0008006" key="3">
    <source>
        <dbReference type="Google" id="ProtNLM"/>
    </source>
</evidence>
<sequence length="288" mass="32491">MLSLHLGAHKTASTHLQQSLRQVREELGQGGLCYAGPKTLRAMTLAEALERGGASRPARECRQAMSELAANHAQLLLSEENILGGTRRYNMIAENGVLYPHAGRRVRQVIQMAGRGNATLFLSLRDPAAYNQSAFALQVSLGNEIELDPWLHGRDPTRVRWSGLVKRLAAIDSVDRIVIWRYEDYRELRPRVLELMLGEELAALIPELPPSNVSLTQAGYDWFRKRAMADSEEDLRVLVRRAQRRFSRDAGHAPLQLFDDEVRARSALMYAREVSLVRATEKVQFLDP</sequence>
<proteinExistence type="predicted"/>